<feature type="domain" description="N-acetyltransferase" evidence="3">
    <location>
        <begin position="1"/>
        <end position="156"/>
    </location>
</feature>
<evidence type="ECO:0000313" key="4">
    <source>
        <dbReference type="EMBL" id="SFD83717.1"/>
    </source>
</evidence>
<sequence>MALKAQQHRAHDPALAEVLTLIQASFASMEGRIDPPSSMQRLTLAELQGHCTMGEVWSLGVPVTACVLFTAKPNRLYIGKLSVAAHARRQGLSRRLIDLAHHRAAALGLPWLELQTRIELVENHATFAALGFSEHARTAHAGFSRPTSITLRCAVDPR</sequence>
<reference evidence="4 5" key="1">
    <citation type="submission" date="2016-10" db="EMBL/GenBank/DDBJ databases">
        <authorList>
            <person name="de Groot N.N."/>
        </authorList>
    </citation>
    <scope>NUCLEOTIDE SEQUENCE [LARGE SCALE GENOMIC DNA]</scope>
    <source>
        <strain evidence="4 5">DSM 11443</strain>
    </source>
</reference>
<evidence type="ECO:0000256" key="2">
    <source>
        <dbReference type="ARBA" id="ARBA00023315"/>
    </source>
</evidence>
<protein>
    <submittedName>
        <fullName evidence="4">Acetyltransferase (GNAT) family protein</fullName>
    </submittedName>
</protein>
<dbReference type="PANTHER" id="PTHR43877">
    <property type="entry name" value="AMINOALKYLPHOSPHONATE N-ACETYLTRANSFERASE-RELATED-RELATED"/>
    <property type="match status" value="1"/>
</dbReference>
<dbReference type="EMBL" id="FOMW01000003">
    <property type="protein sequence ID" value="SFD83717.1"/>
    <property type="molecule type" value="Genomic_DNA"/>
</dbReference>
<dbReference type="PANTHER" id="PTHR43877:SF2">
    <property type="entry name" value="AMINOALKYLPHOSPHONATE N-ACETYLTRANSFERASE-RELATED"/>
    <property type="match status" value="1"/>
</dbReference>
<gene>
    <name evidence="4" type="ORF">SAMN04488523_10326</name>
</gene>
<evidence type="ECO:0000313" key="5">
    <source>
        <dbReference type="Proteomes" id="UP000198977"/>
    </source>
</evidence>
<keyword evidence="5" id="KW-1185">Reference proteome</keyword>
<accession>A0A1I1VL26</accession>
<dbReference type="InterPro" id="IPR050832">
    <property type="entry name" value="Bact_Acetyltransf"/>
</dbReference>
<dbReference type="RefSeq" id="WP_093922657.1">
    <property type="nucleotide sequence ID" value="NZ_FOMW01000003.1"/>
</dbReference>
<name>A0A1I1VL26_9RHOB</name>
<keyword evidence="1 4" id="KW-0808">Transferase</keyword>
<dbReference type="PROSITE" id="PS51186">
    <property type="entry name" value="GNAT"/>
    <property type="match status" value="1"/>
</dbReference>
<dbReference type="CDD" id="cd04301">
    <property type="entry name" value="NAT_SF"/>
    <property type="match status" value="1"/>
</dbReference>
<evidence type="ECO:0000256" key="1">
    <source>
        <dbReference type="ARBA" id="ARBA00022679"/>
    </source>
</evidence>
<dbReference type="SUPFAM" id="SSF55729">
    <property type="entry name" value="Acyl-CoA N-acyltransferases (Nat)"/>
    <property type="match status" value="1"/>
</dbReference>
<evidence type="ECO:0000259" key="3">
    <source>
        <dbReference type="PROSITE" id="PS51186"/>
    </source>
</evidence>
<keyword evidence="2" id="KW-0012">Acyltransferase</keyword>
<dbReference type="Gene3D" id="3.40.630.30">
    <property type="match status" value="1"/>
</dbReference>
<dbReference type="InterPro" id="IPR016181">
    <property type="entry name" value="Acyl_CoA_acyltransferase"/>
</dbReference>
<dbReference type="GO" id="GO:0016747">
    <property type="term" value="F:acyltransferase activity, transferring groups other than amino-acyl groups"/>
    <property type="evidence" value="ECO:0007669"/>
    <property type="project" value="InterPro"/>
</dbReference>
<organism evidence="4 5">
    <name type="scientific">Sulfitobacter brevis</name>
    <dbReference type="NCBI Taxonomy" id="74348"/>
    <lineage>
        <taxon>Bacteria</taxon>
        <taxon>Pseudomonadati</taxon>
        <taxon>Pseudomonadota</taxon>
        <taxon>Alphaproteobacteria</taxon>
        <taxon>Rhodobacterales</taxon>
        <taxon>Roseobacteraceae</taxon>
        <taxon>Sulfitobacter</taxon>
    </lineage>
</organism>
<dbReference type="AlphaFoldDB" id="A0A1I1VL26"/>
<dbReference type="Pfam" id="PF00583">
    <property type="entry name" value="Acetyltransf_1"/>
    <property type="match status" value="1"/>
</dbReference>
<dbReference type="InterPro" id="IPR000182">
    <property type="entry name" value="GNAT_dom"/>
</dbReference>
<dbReference type="Proteomes" id="UP000198977">
    <property type="component" value="Unassembled WGS sequence"/>
</dbReference>
<proteinExistence type="predicted"/>
<dbReference type="STRING" id="74348.SAMN04488523_10326"/>